<reference evidence="1 2" key="1">
    <citation type="journal article" date="2023" name="Insect Mol. Biol.">
        <title>Genome sequencing provides insights into the evolution of gene families encoding plant cell wall-degrading enzymes in longhorned beetles.</title>
        <authorList>
            <person name="Shin N.R."/>
            <person name="Okamura Y."/>
            <person name="Kirsch R."/>
            <person name="Pauchet Y."/>
        </authorList>
    </citation>
    <scope>NUCLEOTIDE SEQUENCE [LARGE SCALE GENOMIC DNA]</scope>
    <source>
        <strain evidence="1">EAD_L_NR</strain>
    </source>
</reference>
<dbReference type="InterPro" id="IPR008042">
    <property type="entry name" value="Retrotrans_Pao"/>
</dbReference>
<proteinExistence type="predicted"/>
<feature type="non-terminal residue" evidence="1">
    <location>
        <position position="223"/>
    </location>
</feature>
<evidence type="ECO:0000313" key="2">
    <source>
        <dbReference type="Proteomes" id="UP001159042"/>
    </source>
</evidence>
<dbReference type="Proteomes" id="UP001159042">
    <property type="component" value="Unassembled WGS sequence"/>
</dbReference>
<dbReference type="PANTHER" id="PTHR47331">
    <property type="entry name" value="PHD-TYPE DOMAIN-CONTAINING PROTEIN"/>
    <property type="match status" value="1"/>
</dbReference>
<keyword evidence="2" id="KW-1185">Reference proteome</keyword>
<organism evidence="1 2">
    <name type="scientific">Exocentrus adspersus</name>
    <dbReference type="NCBI Taxonomy" id="1586481"/>
    <lineage>
        <taxon>Eukaryota</taxon>
        <taxon>Metazoa</taxon>
        <taxon>Ecdysozoa</taxon>
        <taxon>Arthropoda</taxon>
        <taxon>Hexapoda</taxon>
        <taxon>Insecta</taxon>
        <taxon>Pterygota</taxon>
        <taxon>Neoptera</taxon>
        <taxon>Endopterygota</taxon>
        <taxon>Coleoptera</taxon>
        <taxon>Polyphaga</taxon>
        <taxon>Cucujiformia</taxon>
        <taxon>Chrysomeloidea</taxon>
        <taxon>Cerambycidae</taxon>
        <taxon>Lamiinae</taxon>
        <taxon>Acanthocinini</taxon>
        <taxon>Exocentrus</taxon>
    </lineage>
</organism>
<name>A0AAV8VND8_9CUCU</name>
<dbReference type="AlphaFoldDB" id="A0AAV8VND8"/>
<sequence length="223" mass="25695">MYNGAVVQNELFDILMLFRSYTYVISTETFIKQMFRMISIHAEYRPLQNILWRDNLKLPIQCLQLQTVTYGMKGSPFLATRCLVELPKTEKDNFPLASSALLNNTYVDDWSANDVSILDGTPLADRHFEDLQIDKNNLVIKTLGLSFDINSDAFKISDQVPKQTTDHKAQVLSFICKFYDPLGLVGPVLVAAKVIMQKLWLNKLKWDEFLPEHLLVDSKRFIE</sequence>
<gene>
    <name evidence="1" type="ORF">NQ315_014828</name>
</gene>
<protein>
    <submittedName>
        <fullName evidence="1">Uncharacterized protein</fullName>
    </submittedName>
</protein>
<evidence type="ECO:0000313" key="1">
    <source>
        <dbReference type="EMBL" id="KAJ8915320.1"/>
    </source>
</evidence>
<dbReference type="EMBL" id="JANEYG010000055">
    <property type="protein sequence ID" value="KAJ8915320.1"/>
    <property type="molecule type" value="Genomic_DNA"/>
</dbReference>
<accession>A0AAV8VND8</accession>
<comment type="caution">
    <text evidence="1">The sequence shown here is derived from an EMBL/GenBank/DDBJ whole genome shotgun (WGS) entry which is preliminary data.</text>
</comment>
<dbReference type="Pfam" id="PF05380">
    <property type="entry name" value="Peptidase_A17"/>
    <property type="match status" value="1"/>
</dbReference>